<gene>
    <name evidence="1" type="ORF">E2C01_024376</name>
</gene>
<reference evidence="1 2" key="1">
    <citation type="submission" date="2019-05" db="EMBL/GenBank/DDBJ databases">
        <title>Another draft genome of Portunus trituberculatus and its Hox gene families provides insights of decapod evolution.</title>
        <authorList>
            <person name="Jeong J.-H."/>
            <person name="Song I."/>
            <person name="Kim S."/>
            <person name="Choi T."/>
            <person name="Kim D."/>
            <person name="Ryu S."/>
            <person name="Kim W."/>
        </authorList>
    </citation>
    <scope>NUCLEOTIDE SEQUENCE [LARGE SCALE GENOMIC DNA]</scope>
    <source>
        <tissue evidence="1">Muscle</tissue>
    </source>
</reference>
<keyword evidence="2" id="KW-1185">Reference proteome</keyword>
<protein>
    <submittedName>
        <fullName evidence="1">Uncharacterized protein</fullName>
    </submittedName>
</protein>
<dbReference type="EMBL" id="VSRR010002368">
    <property type="protein sequence ID" value="MPC31098.1"/>
    <property type="molecule type" value="Genomic_DNA"/>
</dbReference>
<evidence type="ECO:0000313" key="1">
    <source>
        <dbReference type="EMBL" id="MPC31098.1"/>
    </source>
</evidence>
<comment type="caution">
    <text evidence="1">The sequence shown here is derived from an EMBL/GenBank/DDBJ whole genome shotgun (WGS) entry which is preliminary data.</text>
</comment>
<dbReference type="Proteomes" id="UP000324222">
    <property type="component" value="Unassembled WGS sequence"/>
</dbReference>
<accession>A0A5B7EC51</accession>
<proteinExistence type="predicted"/>
<evidence type="ECO:0000313" key="2">
    <source>
        <dbReference type="Proteomes" id="UP000324222"/>
    </source>
</evidence>
<organism evidence="1 2">
    <name type="scientific">Portunus trituberculatus</name>
    <name type="common">Swimming crab</name>
    <name type="synonym">Neptunus trituberculatus</name>
    <dbReference type="NCBI Taxonomy" id="210409"/>
    <lineage>
        <taxon>Eukaryota</taxon>
        <taxon>Metazoa</taxon>
        <taxon>Ecdysozoa</taxon>
        <taxon>Arthropoda</taxon>
        <taxon>Crustacea</taxon>
        <taxon>Multicrustacea</taxon>
        <taxon>Malacostraca</taxon>
        <taxon>Eumalacostraca</taxon>
        <taxon>Eucarida</taxon>
        <taxon>Decapoda</taxon>
        <taxon>Pleocyemata</taxon>
        <taxon>Brachyura</taxon>
        <taxon>Eubrachyura</taxon>
        <taxon>Portunoidea</taxon>
        <taxon>Portunidae</taxon>
        <taxon>Portuninae</taxon>
        <taxon>Portunus</taxon>
    </lineage>
</organism>
<name>A0A5B7EC51_PORTR</name>
<sequence>MTIGWCGLHRLS</sequence>